<sequence>MRWSLAWTLFLPSISIPVQASRTCYLPNGEVAINDQPCFPENPESSCCGGSTYVCATNNMCAYYDASYYVIGSCTDKTWNSPACDHIHNTVFRCSANTYCCVDGPACNCTTGVNTQHIADFLPEYSELVGSSVALDTVATSSLLTPIGATRTPATTVATVPATSSSAPGVSGTSTTTLATTPAATHLSTSTTSSVSPTQTAVSTSSNSLKIGLGVGIPLGALAVALVVVLLIMQRRWRRRQVLTEMKRTSQQVFYLQRHPERPPSENVKKNPYLELRQTHIFEAPGHEAARI</sequence>
<feature type="transmembrane region" description="Helical" evidence="1">
    <location>
        <begin position="211"/>
        <end position="233"/>
    </location>
</feature>
<evidence type="ECO:0000256" key="1">
    <source>
        <dbReference type="SAM" id="Phobius"/>
    </source>
</evidence>
<dbReference type="GeneID" id="38125258"/>
<reference evidence="3" key="1">
    <citation type="submission" date="2018-08" db="EMBL/GenBank/DDBJ databases">
        <title>Draft genome sequence of azole-resistant Aspergillus thermomutatus (Neosartorya pseudofischeri) strain HMR AF 39, isolated from a human nasal aspirate.</title>
        <authorList>
            <person name="Parent-Michaud M."/>
            <person name="Dufresne P.J."/>
            <person name="Fournier E."/>
            <person name="Martineau C."/>
            <person name="Moreira S."/>
            <person name="Perkins V."/>
            <person name="De Repentigny L."/>
            <person name="Dufresne S.F."/>
        </authorList>
    </citation>
    <scope>NUCLEOTIDE SEQUENCE [LARGE SCALE GENOMIC DNA]</scope>
    <source>
        <strain evidence="3">HMR AF 39</strain>
    </source>
</reference>
<keyword evidence="1" id="KW-0812">Transmembrane</keyword>
<dbReference type="RefSeq" id="XP_026613529.1">
    <property type="nucleotide sequence ID" value="XM_026756903.1"/>
</dbReference>
<dbReference type="STRING" id="41047.A0A397GR85"/>
<feature type="chain" id="PRO_5017342075" description="Mid2 domain-containing protein" evidence="2">
    <location>
        <begin position="21"/>
        <end position="292"/>
    </location>
</feature>
<dbReference type="VEuPathDB" id="FungiDB:CDV56_103284"/>
<protein>
    <recommendedName>
        <fullName evidence="5">Mid2 domain-containing protein</fullName>
    </recommendedName>
</protein>
<keyword evidence="1" id="KW-0472">Membrane</keyword>
<keyword evidence="4" id="KW-1185">Reference proteome</keyword>
<organism evidence="3 4">
    <name type="scientific">Aspergillus thermomutatus</name>
    <name type="common">Neosartorya pseudofischeri</name>
    <dbReference type="NCBI Taxonomy" id="41047"/>
    <lineage>
        <taxon>Eukaryota</taxon>
        <taxon>Fungi</taxon>
        <taxon>Dikarya</taxon>
        <taxon>Ascomycota</taxon>
        <taxon>Pezizomycotina</taxon>
        <taxon>Eurotiomycetes</taxon>
        <taxon>Eurotiomycetidae</taxon>
        <taxon>Eurotiales</taxon>
        <taxon>Aspergillaceae</taxon>
        <taxon>Aspergillus</taxon>
        <taxon>Aspergillus subgen. Fumigati</taxon>
    </lineage>
</organism>
<evidence type="ECO:0000313" key="3">
    <source>
        <dbReference type="EMBL" id="RHZ53107.1"/>
    </source>
</evidence>
<dbReference type="Proteomes" id="UP000215305">
    <property type="component" value="Unassembled WGS sequence"/>
</dbReference>
<dbReference type="EMBL" id="NKHU02000126">
    <property type="protein sequence ID" value="RHZ53107.1"/>
    <property type="molecule type" value="Genomic_DNA"/>
</dbReference>
<proteinExistence type="predicted"/>
<evidence type="ECO:0000256" key="2">
    <source>
        <dbReference type="SAM" id="SignalP"/>
    </source>
</evidence>
<evidence type="ECO:0008006" key="5">
    <source>
        <dbReference type="Google" id="ProtNLM"/>
    </source>
</evidence>
<accession>A0A397GR85</accession>
<dbReference type="AlphaFoldDB" id="A0A397GR85"/>
<keyword evidence="2" id="KW-0732">Signal</keyword>
<comment type="caution">
    <text evidence="3">The sequence shown here is derived from an EMBL/GenBank/DDBJ whole genome shotgun (WGS) entry which is preliminary data.</text>
</comment>
<dbReference type="InterPro" id="IPR028064">
    <property type="entry name" value="TMEM154"/>
</dbReference>
<gene>
    <name evidence="3" type="ORF">CDV56_103284</name>
</gene>
<dbReference type="Pfam" id="PF15102">
    <property type="entry name" value="TMEM154"/>
    <property type="match status" value="1"/>
</dbReference>
<name>A0A397GR85_ASPTH</name>
<dbReference type="OrthoDB" id="5215637at2759"/>
<feature type="signal peptide" evidence="2">
    <location>
        <begin position="1"/>
        <end position="20"/>
    </location>
</feature>
<evidence type="ECO:0000313" key="4">
    <source>
        <dbReference type="Proteomes" id="UP000215305"/>
    </source>
</evidence>
<keyword evidence="1" id="KW-1133">Transmembrane helix</keyword>